<dbReference type="AlphaFoldDB" id="A0A921QGF5"/>
<evidence type="ECO:0000313" key="1">
    <source>
        <dbReference type="EMBL" id="KAG0521101.1"/>
    </source>
</evidence>
<dbReference type="EMBL" id="CM027687">
    <property type="protein sequence ID" value="KAG0521101.1"/>
    <property type="molecule type" value="Genomic_DNA"/>
</dbReference>
<protein>
    <submittedName>
        <fullName evidence="1">Uncharacterized protein</fullName>
    </submittedName>
</protein>
<evidence type="ECO:0000313" key="2">
    <source>
        <dbReference type="Proteomes" id="UP000807115"/>
    </source>
</evidence>
<sequence>MIFVDVHLVAAACKFKMLFWCTYPLYCMRPEICDWNNRNIRLSTMVTLLCCSWLCKTFSLSTQNKVGVDSSHNSFWDKMELTGIGLEIAG</sequence>
<gene>
    <name evidence="1" type="ORF">BDA96_08G132000</name>
</gene>
<dbReference type="Proteomes" id="UP000807115">
    <property type="component" value="Chromosome 8"/>
</dbReference>
<accession>A0A921QGF5</accession>
<organism evidence="1 2">
    <name type="scientific">Sorghum bicolor</name>
    <name type="common">Sorghum</name>
    <name type="synonym">Sorghum vulgare</name>
    <dbReference type="NCBI Taxonomy" id="4558"/>
    <lineage>
        <taxon>Eukaryota</taxon>
        <taxon>Viridiplantae</taxon>
        <taxon>Streptophyta</taxon>
        <taxon>Embryophyta</taxon>
        <taxon>Tracheophyta</taxon>
        <taxon>Spermatophyta</taxon>
        <taxon>Magnoliopsida</taxon>
        <taxon>Liliopsida</taxon>
        <taxon>Poales</taxon>
        <taxon>Poaceae</taxon>
        <taxon>PACMAD clade</taxon>
        <taxon>Panicoideae</taxon>
        <taxon>Andropogonodae</taxon>
        <taxon>Andropogoneae</taxon>
        <taxon>Sorghinae</taxon>
        <taxon>Sorghum</taxon>
    </lineage>
</organism>
<comment type="caution">
    <text evidence="1">The sequence shown here is derived from an EMBL/GenBank/DDBJ whole genome shotgun (WGS) entry which is preliminary data.</text>
</comment>
<reference evidence="1" key="1">
    <citation type="journal article" date="2019" name="BMC Genomics">
        <title>A new reference genome for Sorghum bicolor reveals high levels of sequence similarity between sweet and grain genotypes: implications for the genetics of sugar metabolism.</title>
        <authorList>
            <person name="Cooper E.A."/>
            <person name="Brenton Z.W."/>
            <person name="Flinn B.S."/>
            <person name="Jenkins J."/>
            <person name="Shu S."/>
            <person name="Flowers D."/>
            <person name="Luo F."/>
            <person name="Wang Y."/>
            <person name="Xia P."/>
            <person name="Barry K."/>
            <person name="Daum C."/>
            <person name="Lipzen A."/>
            <person name="Yoshinaga Y."/>
            <person name="Schmutz J."/>
            <person name="Saski C."/>
            <person name="Vermerris W."/>
            <person name="Kresovich S."/>
        </authorList>
    </citation>
    <scope>NUCLEOTIDE SEQUENCE</scope>
</reference>
<proteinExistence type="predicted"/>
<name>A0A921QGF5_SORBI</name>
<reference evidence="1" key="2">
    <citation type="submission" date="2020-10" db="EMBL/GenBank/DDBJ databases">
        <authorList>
            <person name="Cooper E.A."/>
            <person name="Brenton Z.W."/>
            <person name="Flinn B.S."/>
            <person name="Jenkins J."/>
            <person name="Shu S."/>
            <person name="Flowers D."/>
            <person name="Luo F."/>
            <person name="Wang Y."/>
            <person name="Xia P."/>
            <person name="Barry K."/>
            <person name="Daum C."/>
            <person name="Lipzen A."/>
            <person name="Yoshinaga Y."/>
            <person name="Schmutz J."/>
            <person name="Saski C."/>
            <person name="Vermerris W."/>
            <person name="Kresovich S."/>
        </authorList>
    </citation>
    <scope>NUCLEOTIDE SEQUENCE</scope>
</reference>